<comment type="caution">
    <text evidence="1">The sequence shown here is derived from an EMBL/GenBank/DDBJ whole genome shotgun (WGS) entry which is preliminary data.</text>
</comment>
<evidence type="ECO:0000313" key="1">
    <source>
        <dbReference type="EMBL" id="MEN2785720.1"/>
    </source>
</evidence>
<evidence type="ECO:0000313" key="2">
    <source>
        <dbReference type="Proteomes" id="UP001404104"/>
    </source>
</evidence>
<proteinExistence type="predicted"/>
<organism evidence="1 2">
    <name type="scientific">Sphingomonas qilianensis</name>
    <dbReference type="NCBI Taxonomy" id="1736690"/>
    <lineage>
        <taxon>Bacteria</taxon>
        <taxon>Pseudomonadati</taxon>
        <taxon>Pseudomonadota</taxon>
        <taxon>Alphaproteobacteria</taxon>
        <taxon>Sphingomonadales</taxon>
        <taxon>Sphingomonadaceae</taxon>
        <taxon>Sphingomonas</taxon>
    </lineage>
</organism>
<dbReference type="Proteomes" id="UP001404104">
    <property type="component" value="Unassembled WGS sequence"/>
</dbReference>
<dbReference type="EMBL" id="JBDIMF010000001">
    <property type="protein sequence ID" value="MEN2785720.1"/>
    <property type="molecule type" value="Genomic_DNA"/>
</dbReference>
<accession>A0ABU9XPH7</accession>
<name>A0ABU9XPH7_9SPHN</name>
<protein>
    <recommendedName>
        <fullName evidence="3">Lipoprotein</fullName>
    </recommendedName>
</protein>
<gene>
    <name evidence="1" type="ORF">ABC969_04710</name>
</gene>
<dbReference type="RefSeq" id="WP_345863312.1">
    <property type="nucleotide sequence ID" value="NZ_JBDIMF010000001.1"/>
</dbReference>
<sequence length="111" mass="11546">MNPLQVCGLLISTVSLGGCVAGIATSAVGMAVRGTRAAPQDNSALAPNARDACSAQAARYGAVHIIDMQQVAINKIKIWGTAGDGAARQSFECTYGTKVTGFKLRKIPLRR</sequence>
<evidence type="ECO:0008006" key="3">
    <source>
        <dbReference type="Google" id="ProtNLM"/>
    </source>
</evidence>
<reference evidence="1 2" key="1">
    <citation type="submission" date="2024-05" db="EMBL/GenBank/DDBJ databases">
        <authorList>
            <person name="Liu Q."/>
            <person name="Xin Y.-H."/>
        </authorList>
    </citation>
    <scope>NUCLEOTIDE SEQUENCE [LARGE SCALE GENOMIC DNA]</scope>
    <source>
        <strain evidence="1 2">CGMCC 1.15349</strain>
    </source>
</reference>
<keyword evidence="2" id="KW-1185">Reference proteome</keyword>